<dbReference type="Proteomes" id="UP001501510">
    <property type="component" value="Unassembled WGS sequence"/>
</dbReference>
<evidence type="ECO:0008006" key="3">
    <source>
        <dbReference type="Google" id="ProtNLM"/>
    </source>
</evidence>
<dbReference type="SUPFAM" id="SSF89550">
    <property type="entry name" value="PHP domain-like"/>
    <property type="match status" value="1"/>
</dbReference>
<accession>A0ABN1JT37</accession>
<name>A0ABN1JT37_9CLOT</name>
<keyword evidence="2" id="KW-1185">Reference proteome</keyword>
<gene>
    <name evidence="1" type="ORF">GCM10008906_33120</name>
</gene>
<proteinExistence type="predicted"/>
<dbReference type="InterPro" id="IPR016195">
    <property type="entry name" value="Pol/histidinol_Pase-like"/>
</dbReference>
<dbReference type="PANTHER" id="PTHR42924">
    <property type="entry name" value="EXONUCLEASE"/>
    <property type="match status" value="1"/>
</dbReference>
<dbReference type="EMBL" id="BAAACG010000019">
    <property type="protein sequence ID" value="GAA0746032.1"/>
    <property type="molecule type" value="Genomic_DNA"/>
</dbReference>
<dbReference type="RefSeq" id="WP_343763438.1">
    <property type="nucleotide sequence ID" value="NZ_BAAACG010000019.1"/>
</dbReference>
<evidence type="ECO:0000313" key="1">
    <source>
        <dbReference type="EMBL" id="GAA0746032.1"/>
    </source>
</evidence>
<organism evidence="1 2">
    <name type="scientific">Clostridium oceanicum</name>
    <dbReference type="NCBI Taxonomy" id="1543"/>
    <lineage>
        <taxon>Bacteria</taxon>
        <taxon>Bacillati</taxon>
        <taxon>Bacillota</taxon>
        <taxon>Clostridia</taxon>
        <taxon>Eubacteriales</taxon>
        <taxon>Clostridiaceae</taxon>
        <taxon>Clostridium</taxon>
    </lineage>
</organism>
<sequence>MLQKLKEIYNINLDFNKILEDSKGILARPHIAKAIIDEGYPYTWNDIFNNLIGDNCPAYVPNKILPTEEGINLLKKSGALVVLAHPVLIKKIEIKELMKLDFDGIEAVYYINSKNDTRKFKSIASKYNKIITGGSDFHGIDTSDNKHAPKLGTIHLDEDNIKKFLKNLK</sequence>
<protein>
    <recommendedName>
        <fullName evidence="3">PHP domain protein</fullName>
    </recommendedName>
</protein>
<dbReference type="Gene3D" id="1.10.150.650">
    <property type="match status" value="1"/>
</dbReference>
<dbReference type="InterPro" id="IPR052018">
    <property type="entry name" value="PHP_domain"/>
</dbReference>
<dbReference type="Gene3D" id="3.20.20.140">
    <property type="entry name" value="Metal-dependent hydrolases"/>
    <property type="match status" value="1"/>
</dbReference>
<dbReference type="PANTHER" id="PTHR42924:SF3">
    <property type="entry name" value="POLYMERASE_HISTIDINOL PHOSPHATASE N-TERMINAL DOMAIN-CONTAINING PROTEIN"/>
    <property type="match status" value="1"/>
</dbReference>
<reference evidence="1 2" key="1">
    <citation type="journal article" date="2019" name="Int. J. Syst. Evol. Microbiol.">
        <title>The Global Catalogue of Microorganisms (GCM) 10K type strain sequencing project: providing services to taxonomists for standard genome sequencing and annotation.</title>
        <authorList>
            <consortium name="The Broad Institute Genomics Platform"/>
            <consortium name="The Broad Institute Genome Sequencing Center for Infectious Disease"/>
            <person name="Wu L."/>
            <person name="Ma J."/>
        </authorList>
    </citation>
    <scope>NUCLEOTIDE SEQUENCE [LARGE SCALE GENOMIC DNA]</scope>
    <source>
        <strain evidence="1 2">JCM 1407</strain>
    </source>
</reference>
<evidence type="ECO:0000313" key="2">
    <source>
        <dbReference type="Proteomes" id="UP001501510"/>
    </source>
</evidence>
<comment type="caution">
    <text evidence="1">The sequence shown here is derived from an EMBL/GenBank/DDBJ whole genome shotgun (WGS) entry which is preliminary data.</text>
</comment>